<dbReference type="AlphaFoldDB" id="A0A5S9XQ34"/>
<dbReference type="ExpressionAtlas" id="A0A5S9XQ34">
    <property type="expression patterns" value="baseline and differential"/>
</dbReference>
<dbReference type="RefSeq" id="NP_001118937.1">
    <property type="nucleotide sequence ID" value="NM_001125465.1"/>
</dbReference>
<evidence type="ECO:0000313" key="2">
    <source>
        <dbReference type="Araport" id="AT4G05071"/>
    </source>
</evidence>
<name>A0A5S9XQ34_ARATH</name>
<evidence type="ECO:0000256" key="1">
    <source>
        <dbReference type="SAM" id="MobiDB-lite"/>
    </source>
</evidence>
<dbReference type="GeneID" id="6240722"/>
<reference evidence="3 4" key="1">
    <citation type="submission" date="2019-12" db="EMBL/GenBank/DDBJ databases">
        <authorList>
            <person name="Jiao W.-B."/>
            <person name="Schneeberger K."/>
        </authorList>
    </citation>
    <scope>NUCLEOTIDE SEQUENCE [LARGE SCALE GENOMIC DNA]</scope>
    <source>
        <strain evidence="4">cv. C24</strain>
    </source>
</reference>
<organism evidence="3 4">
    <name type="scientific">Arabidopsis thaliana</name>
    <name type="common">Mouse-ear cress</name>
    <dbReference type="NCBI Taxonomy" id="3702"/>
    <lineage>
        <taxon>Eukaryota</taxon>
        <taxon>Viridiplantae</taxon>
        <taxon>Streptophyta</taxon>
        <taxon>Embryophyta</taxon>
        <taxon>Tracheophyta</taxon>
        <taxon>Spermatophyta</taxon>
        <taxon>Magnoliopsida</taxon>
        <taxon>eudicotyledons</taxon>
        <taxon>Gunneridae</taxon>
        <taxon>Pentapetalae</taxon>
        <taxon>rosids</taxon>
        <taxon>malvids</taxon>
        <taxon>Brassicales</taxon>
        <taxon>Brassicaceae</taxon>
        <taxon>Camelineae</taxon>
        <taxon>Arabidopsis</taxon>
    </lineage>
</organism>
<dbReference type="KEGG" id="ath:AT4G05071"/>
<proteinExistence type="predicted"/>
<feature type="region of interest" description="Disordered" evidence="1">
    <location>
        <begin position="1"/>
        <end position="47"/>
    </location>
</feature>
<sequence length="47" mass="5043">MSRKFLKPPRVSHLSNSNPIIRQASGLLPSKPVAPPKSYGSLTSPSI</sequence>
<dbReference type="EMBL" id="CACSHJ010000095">
    <property type="protein sequence ID" value="CAA0393624.1"/>
    <property type="molecule type" value="Genomic_DNA"/>
</dbReference>
<dbReference type="Araport" id="AT4G05071"/>
<evidence type="ECO:0000313" key="3">
    <source>
        <dbReference type="EMBL" id="CAA0393624.1"/>
    </source>
</evidence>
<accession>A0A5S9XQ34</accession>
<dbReference type="Proteomes" id="UP000434276">
    <property type="component" value="Unassembled WGS sequence"/>
</dbReference>
<gene>
    <name evidence="2" type="ordered locus">At4g05071</name>
    <name evidence="3" type="ORF">C24_LOCUS17096</name>
</gene>
<dbReference type="OrthoDB" id="10292747at2759"/>
<protein>
    <submittedName>
        <fullName evidence="3">Uncharacterized protein</fullName>
    </submittedName>
</protein>
<evidence type="ECO:0000313" key="4">
    <source>
        <dbReference type="Proteomes" id="UP000434276"/>
    </source>
</evidence>